<accession>A0AA88Y3W7</accession>
<dbReference type="Proteomes" id="UP001186944">
    <property type="component" value="Unassembled WGS sequence"/>
</dbReference>
<evidence type="ECO:0000256" key="1">
    <source>
        <dbReference type="SAM" id="Phobius"/>
    </source>
</evidence>
<dbReference type="InterPro" id="IPR032008">
    <property type="entry name" value="APD1-4_N"/>
</dbReference>
<keyword evidence="1" id="KW-0472">Membrane</keyword>
<evidence type="ECO:0000259" key="2">
    <source>
        <dbReference type="Pfam" id="PF16040"/>
    </source>
</evidence>
<keyword evidence="1" id="KW-1133">Transmembrane helix</keyword>
<dbReference type="PANTHER" id="PTHR39077">
    <property type="entry name" value="DUF4793 DOMAIN-CONTAINING PROTEIN"/>
    <property type="match status" value="1"/>
</dbReference>
<feature type="domain" description="E3 ubiquitin-protein ligase APD1-4 N-terminal" evidence="2">
    <location>
        <begin position="131"/>
        <end position="199"/>
    </location>
</feature>
<reference evidence="4" key="1">
    <citation type="submission" date="2019-08" db="EMBL/GenBank/DDBJ databases">
        <title>The improved chromosome-level genome for the pearl oyster Pinctada fucata martensii using PacBio sequencing and Hi-C.</title>
        <authorList>
            <person name="Zheng Z."/>
        </authorList>
    </citation>
    <scope>NUCLEOTIDE SEQUENCE</scope>
    <source>
        <strain evidence="4">ZZ-2019</strain>
        <tissue evidence="4">Adductor muscle</tissue>
    </source>
</reference>
<gene>
    <name evidence="4" type="ORF">FSP39_011281</name>
</gene>
<dbReference type="PANTHER" id="PTHR39077:SF1">
    <property type="entry name" value="E3 UBIQUITIN-PROTEIN LIGASE APD1-4 MIDDLE DOMAIN-CONTAINING PROTEIN"/>
    <property type="match status" value="1"/>
</dbReference>
<evidence type="ECO:0008006" key="6">
    <source>
        <dbReference type="Google" id="ProtNLM"/>
    </source>
</evidence>
<feature type="transmembrane region" description="Helical" evidence="1">
    <location>
        <begin position="76"/>
        <end position="97"/>
    </location>
</feature>
<sequence length="347" mass="38821">MVHGGGSCSGGGFSGGGGGFSGGGFTSGYTYGTSRHYGGSSQADCTCCELCCKGMCVGLGVVVCCRKQSLKRRIGILWGWIVVIIFVSSMATSLGTYGPHQTEASYSDMINMRSGLSTVFCSDVKITSTDSQFDAYILKDIPRIGTGLKNYITKKSTYVPEDKYEYWGFYLLAGSTVEITSCPEDYTLRFFVVRGKKNFEKWKENNWDYDSYLRKYTVDCVVRSSTVFFGVEDTDEHYFIFANYGYQGVSLTATFNLTRTTYDLSNYKQWCRDVRFCQMSYTEGSSETLVVFINSTVNSEGDATFKTECVHRAWLFVILFFLLPVIVGLLATFLLYMKYRDTPTSFA</sequence>
<proteinExistence type="predicted"/>
<name>A0AA88Y3W7_PINIB</name>
<organism evidence="4 5">
    <name type="scientific">Pinctada imbricata</name>
    <name type="common">Atlantic pearl-oyster</name>
    <name type="synonym">Pinctada martensii</name>
    <dbReference type="NCBI Taxonomy" id="66713"/>
    <lineage>
        <taxon>Eukaryota</taxon>
        <taxon>Metazoa</taxon>
        <taxon>Spiralia</taxon>
        <taxon>Lophotrochozoa</taxon>
        <taxon>Mollusca</taxon>
        <taxon>Bivalvia</taxon>
        <taxon>Autobranchia</taxon>
        <taxon>Pteriomorphia</taxon>
        <taxon>Pterioida</taxon>
        <taxon>Pterioidea</taxon>
        <taxon>Pteriidae</taxon>
        <taxon>Pinctada</taxon>
    </lineage>
</organism>
<feature type="domain" description="E3 ubiquitin-protein ligase APD1-4 middle" evidence="3">
    <location>
        <begin position="230"/>
        <end position="327"/>
    </location>
</feature>
<feature type="transmembrane region" description="Helical" evidence="1">
    <location>
        <begin position="313"/>
        <end position="336"/>
    </location>
</feature>
<keyword evidence="5" id="KW-1185">Reference proteome</keyword>
<comment type="caution">
    <text evidence="4">The sequence shown here is derived from an EMBL/GenBank/DDBJ whole genome shotgun (WGS) entry which is preliminary data.</text>
</comment>
<keyword evidence="1" id="KW-0812">Transmembrane</keyword>
<evidence type="ECO:0000259" key="3">
    <source>
        <dbReference type="Pfam" id="PF16041"/>
    </source>
</evidence>
<dbReference type="InterPro" id="IPR032010">
    <property type="entry name" value="APD1-4_M"/>
</dbReference>
<evidence type="ECO:0000313" key="5">
    <source>
        <dbReference type="Proteomes" id="UP001186944"/>
    </source>
</evidence>
<dbReference type="AlphaFoldDB" id="A0AA88Y3W7"/>
<dbReference type="EMBL" id="VSWD01000007">
    <property type="protein sequence ID" value="KAK3097598.1"/>
    <property type="molecule type" value="Genomic_DNA"/>
</dbReference>
<evidence type="ECO:0000313" key="4">
    <source>
        <dbReference type="EMBL" id="KAK3097598.1"/>
    </source>
</evidence>
<dbReference type="Pfam" id="PF16041">
    <property type="entry name" value="APD1-4_M"/>
    <property type="match status" value="1"/>
</dbReference>
<dbReference type="Pfam" id="PF16040">
    <property type="entry name" value="APD1-4_N"/>
    <property type="match status" value="1"/>
</dbReference>
<protein>
    <recommendedName>
        <fullName evidence="6">E3 ubiquitin-protein ligase APD1-4 middle domain-containing protein</fullName>
    </recommendedName>
</protein>